<comment type="caution">
    <text evidence="2">Lacks conserved residue(s) required for the propagation of feature annotation.</text>
</comment>
<feature type="domain" description="AB hydrolase-1" evidence="4">
    <location>
        <begin position="44"/>
        <end position="271"/>
    </location>
</feature>
<dbReference type="RefSeq" id="WP_163179597.1">
    <property type="nucleotide sequence ID" value="NZ_JAAIWM010000003.1"/>
</dbReference>
<dbReference type="Pfam" id="PF00561">
    <property type="entry name" value="Abhydrolase_1"/>
    <property type="match status" value="1"/>
</dbReference>
<keyword evidence="2" id="KW-0963">Cytoplasm</keyword>
<dbReference type="Proteomes" id="UP000481043">
    <property type="component" value="Unassembled WGS sequence"/>
</dbReference>
<feature type="binding site" evidence="2">
    <location>
        <position position="212"/>
    </location>
    <ligand>
        <name>substrate</name>
    </ligand>
</feature>
<comment type="catalytic activity">
    <reaction evidence="2">
        <text>L-homoserine + acetyl-CoA = O-acetyl-L-homoserine + CoA</text>
        <dbReference type="Rhea" id="RHEA:13701"/>
        <dbReference type="ChEBI" id="CHEBI:57287"/>
        <dbReference type="ChEBI" id="CHEBI:57288"/>
        <dbReference type="ChEBI" id="CHEBI:57476"/>
        <dbReference type="ChEBI" id="CHEBI:57716"/>
        <dbReference type="EC" id="2.3.1.31"/>
    </reaction>
</comment>
<feature type="binding site" evidence="2">
    <location>
        <position position="340"/>
    </location>
    <ligand>
        <name>substrate</name>
    </ligand>
</feature>
<dbReference type="GO" id="GO:0004414">
    <property type="term" value="F:homoserine O-acetyltransferase activity"/>
    <property type="evidence" value="ECO:0007669"/>
    <property type="project" value="UniProtKB-UniRule"/>
</dbReference>
<keyword evidence="2 5" id="KW-0012">Acyltransferase</keyword>
<dbReference type="AlphaFoldDB" id="A0A6M0Q701"/>
<comment type="subcellular location">
    <subcellularLocation>
        <location evidence="2">Cytoplasm</location>
    </subcellularLocation>
</comment>
<dbReference type="SUPFAM" id="SSF53474">
    <property type="entry name" value="alpha/beta-Hydrolases"/>
    <property type="match status" value="1"/>
</dbReference>
<dbReference type="InterPro" id="IPR008220">
    <property type="entry name" value="HAT_MetX-like"/>
</dbReference>
<feature type="active site" description="Nucleophile" evidence="2 3">
    <location>
        <position position="145"/>
    </location>
</feature>
<dbReference type="InterPro" id="IPR000073">
    <property type="entry name" value="AB_hydrolase_1"/>
</dbReference>
<keyword evidence="2" id="KW-0486">Methionine biosynthesis</keyword>
<reference evidence="5 6" key="1">
    <citation type="submission" date="2020-02" db="EMBL/GenBank/DDBJ databases">
        <title>Bacillus aquiflavi sp. nov., isolated from yellow water of strong flavor Chinese baijiu in Yibin region of China.</title>
        <authorList>
            <person name="Xie J."/>
        </authorList>
    </citation>
    <scope>NUCLEOTIDE SEQUENCE [LARGE SCALE GENOMIC DNA]</scope>
    <source>
        <strain evidence="5 6">SA4</strain>
    </source>
</reference>
<dbReference type="HAMAP" id="MF_00296">
    <property type="entry name" value="MetX_acyltransf"/>
    <property type="match status" value="1"/>
</dbReference>
<comment type="similarity">
    <text evidence="2">Belongs to the AB hydrolase superfamily. MetX family.</text>
</comment>
<proteinExistence type="inferred from homology"/>
<dbReference type="EMBL" id="JAAIWM010000003">
    <property type="protein sequence ID" value="NEY72131.1"/>
    <property type="molecule type" value="Genomic_DNA"/>
</dbReference>
<evidence type="ECO:0000256" key="2">
    <source>
        <dbReference type="HAMAP-Rule" id="MF_00296"/>
    </source>
</evidence>
<dbReference type="NCBIfam" id="TIGR01392">
    <property type="entry name" value="homoserO_Ac_trn"/>
    <property type="match status" value="1"/>
</dbReference>
<dbReference type="InterPro" id="IPR029058">
    <property type="entry name" value="AB_hydrolase_fold"/>
</dbReference>
<evidence type="ECO:0000256" key="3">
    <source>
        <dbReference type="PIRSR" id="PIRSR000443-1"/>
    </source>
</evidence>
<comment type="caution">
    <text evidence="5">The sequence shown here is derived from an EMBL/GenBank/DDBJ whole genome shotgun (WGS) entry which is preliminary data.</text>
</comment>
<evidence type="ECO:0000259" key="4">
    <source>
        <dbReference type="Pfam" id="PF00561"/>
    </source>
</evidence>
<dbReference type="Gene3D" id="1.10.1740.110">
    <property type="match status" value="1"/>
</dbReference>
<gene>
    <name evidence="2" type="primary">metXA</name>
    <name evidence="5" type="ORF">G4D63_10380</name>
</gene>
<feature type="active site" evidence="2 3">
    <location>
        <position position="339"/>
    </location>
</feature>
<keyword evidence="6" id="KW-1185">Reference proteome</keyword>
<dbReference type="PANTHER" id="PTHR32268">
    <property type="entry name" value="HOMOSERINE O-ACETYLTRANSFERASE"/>
    <property type="match status" value="1"/>
</dbReference>
<dbReference type="PANTHER" id="PTHR32268:SF11">
    <property type="entry name" value="HOMOSERINE O-ACETYLTRANSFERASE"/>
    <property type="match status" value="1"/>
</dbReference>
<dbReference type="EC" id="2.3.1.31" evidence="2"/>
<dbReference type="GO" id="GO:0009086">
    <property type="term" value="P:methionine biosynthetic process"/>
    <property type="evidence" value="ECO:0007669"/>
    <property type="project" value="UniProtKB-UniRule"/>
</dbReference>
<evidence type="ECO:0000256" key="1">
    <source>
        <dbReference type="ARBA" id="ARBA00022679"/>
    </source>
</evidence>
<comment type="function">
    <text evidence="2">Transfers an acetyl group from acetyl-CoA to L-homoserine, forming acetyl-L-homoserine.</text>
</comment>
<sequence length="362" mass="40839">MPNVREEVYTEHGKIQLGAFTTELGITIPDVQIAFERVGPKSAPVIVVCHALTGNQFTVGTEDHPGWWSGLIGEGKNIDTAKWQVITMNVLGGCNGTTGPLNLNPKGHPYRANFPFVSVRDIVKSQYLALNQMGIQQVHAIIGGSLGGMQVLEWGVLYPNFSKLLFPLATSPYLSDFGMAYNSIARYAITNDPNWKNGEYDKNPEFGLSIARMIGMISYRSPELFNSRFSREAREGFGEHHQEKSYQVDSYLTYQGEKFLNRFDANSYLYLLKVMDHHDLGRNRGDWKRAIALIEAKIIAISYKGDIIYPTEFLEEVVNEHKKYHSSSKHHEVSTVFGHDGFLVEFDKWGHLVEEGLDCEIN</sequence>
<name>A0A6M0Q701_9BACI</name>
<evidence type="ECO:0000313" key="5">
    <source>
        <dbReference type="EMBL" id="NEY72131.1"/>
    </source>
</evidence>
<dbReference type="GO" id="GO:0005737">
    <property type="term" value="C:cytoplasm"/>
    <property type="evidence" value="ECO:0007669"/>
    <property type="project" value="UniProtKB-SubCell"/>
</dbReference>
<keyword evidence="2" id="KW-0028">Amino-acid biosynthesis</keyword>
<organism evidence="5 6">
    <name type="scientific">Bacillus mesophilus</name>
    <dbReference type="NCBI Taxonomy" id="1808955"/>
    <lineage>
        <taxon>Bacteria</taxon>
        <taxon>Bacillati</taxon>
        <taxon>Bacillota</taxon>
        <taxon>Bacilli</taxon>
        <taxon>Bacillales</taxon>
        <taxon>Bacillaceae</taxon>
        <taxon>Bacillus</taxon>
    </lineage>
</organism>
<feature type="active site" evidence="2 3">
    <location>
        <position position="306"/>
    </location>
</feature>
<dbReference type="GO" id="GO:0009092">
    <property type="term" value="P:homoserine metabolic process"/>
    <property type="evidence" value="ECO:0007669"/>
    <property type="project" value="TreeGrafter"/>
</dbReference>
<dbReference type="NCBIfam" id="NF001209">
    <property type="entry name" value="PRK00175.1"/>
    <property type="match status" value="1"/>
</dbReference>
<protein>
    <recommendedName>
        <fullName evidence="2">Homoserine O-acetyltransferase</fullName>
        <shortName evidence="2">HAT</shortName>
        <ecNumber evidence="2">2.3.1.31</ecNumber>
    </recommendedName>
    <alternativeName>
        <fullName evidence="2">Homoserine transacetylase</fullName>
        <shortName evidence="2">HTA</shortName>
    </alternativeName>
</protein>
<dbReference type="Gene3D" id="3.40.50.1820">
    <property type="entry name" value="alpha/beta hydrolase"/>
    <property type="match status" value="1"/>
</dbReference>
<dbReference type="UniPathway" id="UPA00051">
    <property type="reaction ID" value="UER00074"/>
</dbReference>
<accession>A0A6M0Q701</accession>
<evidence type="ECO:0000313" key="6">
    <source>
        <dbReference type="Proteomes" id="UP000481043"/>
    </source>
</evidence>
<comment type="pathway">
    <text evidence="2">Amino-acid biosynthesis; L-methionine biosynthesis via de novo pathway; O-acetyl-L-homoserine from L-homoserine: step 1/1.</text>
</comment>
<keyword evidence="1 2" id="KW-0808">Transferase</keyword>
<comment type="subunit">
    <text evidence="2">Homodimer.</text>
</comment>
<dbReference type="PIRSF" id="PIRSF000443">
    <property type="entry name" value="Homoser_Ac_trans"/>
    <property type="match status" value="1"/>
</dbReference>